<dbReference type="AlphaFoldDB" id="A0A0V7ZCN3"/>
<proteinExistence type="predicted"/>
<dbReference type="InterPro" id="IPR027417">
    <property type="entry name" value="P-loop_NTPase"/>
</dbReference>
<dbReference type="RefSeq" id="WP_058184756.1">
    <property type="nucleotide sequence ID" value="NZ_LMTZ01000161.1"/>
</dbReference>
<accession>A0A0V7ZCN3</accession>
<dbReference type="Proteomes" id="UP000053372">
    <property type="component" value="Unassembled WGS sequence"/>
</dbReference>
<keyword evidence="2" id="KW-1185">Reference proteome</keyword>
<sequence>MPLPGGAADKIGNRYEGRWTVYCMIDVMDEKADSIRLEKPGEDSFEFFVRKNGNLECHQVKCQKSGRGRWTLKALEDGKVQVLSDFWKSLSNPDVYCVFVSTQDADEFQELANRARDATSWTEFEDDYLNNTLSGHFDTLRQKWGNCSDIDAFEALKRVRVETVGEVFLVDTVDNRLATLVEGDPKTIRLELAELVLERIHCELTTHDIWDYLLRERKYRRREWGKDPHVLAVVDSVNNSYIYSLCDTQAIAGGIIPRDEAQIAFEKLTEEKQSILLVGEAGVGKSGVTLQVLEKLQNQGFPILAFRVDRLEPALLPNNVGQQLDLPASPAIVLANIAQNRDCVLVIDQLDAVSLASGRNPQFFDCICEIIKQAQAHPNIRLLLACRKFDLDNDDRLKRFIDEKSGIAKAIAINRLSHSTVRNIVVNIGLDTAQLTKKLLDLLSIPLHLSLLAQIAEDSTVEDALSFQTAKELYDRFWKYKQRKLRERLGPSVRWTQVIDSLCDYMSSQQKQTLSAPERVVDDFADDANAMASEHILIWQDKRISFCHESFFDYAFARRFASRGQELLQFLRSSEQHLFRRAQVRQILIHQREEDFDYYLENLRELLTSPDIRFHLKKVVFALLATLNDPTQEEWEIISELMCDEINPLTQEVWIVLNPIFRTLTVTIGNYLNKSIMEE</sequence>
<gene>
    <name evidence="1" type="ORF">BC008_08830</name>
</gene>
<evidence type="ECO:0000313" key="1">
    <source>
        <dbReference type="EMBL" id="KST62263.1"/>
    </source>
</evidence>
<comment type="caution">
    <text evidence="1">The sequence shown here is derived from an EMBL/GenBank/DDBJ whole genome shotgun (WGS) entry which is preliminary data.</text>
</comment>
<dbReference type="OrthoDB" id="473693at2"/>
<protein>
    <recommendedName>
        <fullName evidence="3">ATPase AAA-type core domain-containing protein</fullName>
    </recommendedName>
</protein>
<dbReference type="SUPFAM" id="SSF52540">
    <property type="entry name" value="P-loop containing nucleoside triphosphate hydrolases"/>
    <property type="match status" value="1"/>
</dbReference>
<evidence type="ECO:0008006" key="3">
    <source>
        <dbReference type="Google" id="ProtNLM"/>
    </source>
</evidence>
<organism evidence="1 2">
    <name type="scientific">Mastigocoleus testarum BC008</name>
    <dbReference type="NCBI Taxonomy" id="371196"/>
    <lineage>
        <taxon>Bacteria</taxon>
        <taxon>Bacillati</taxon>
        <taxon>Cyanobacteriota</taxon>
        <taxon>Cyanophyceae</taxon>
        <taxon>Nostocales</taxon>
        <taxon>Hapalosiphonaceae</taxon>
        <taxon>Mastigocoleus</taxon>
    </lineage>
</organism>
<evidence type="ECO:0000313" key="2">
    <source>
        <dbReference type="Proteomes" id="UP000053372"/>
    </source>
</evidence>
<dbReference type="EMBL" id="LMTZ01000161">
    <property type="protein sequence ID" value="KST62263.1"/>
    <property type="molecule type" value="Genomic_DNA"/>
</dbReference>
<dbReference type="Gene3D" id="3.40.50.300">
    <property type="entry name" value="P-loop containing nucleotide triphosphate hydrolases"/>
    <property type="match status" value="1"/>
</dbReference>
<reference evidence="1 2" key="1">
    <citation type="journal article" date="2015" name="Genome Announc.">
        <title>Draft Genome of the Euendolithic (true boring) Cyanobacterium Mastigocoleus testarum strain BC008.</title>
        <authorList>
            <person name="Guida B.S."/>
            <person name="Garcia-Pichel F."/>
        </authorList>
    </citation>
    <scope>NUCLEOTIDE SEQUENCE [LARGE SCALE GENOMIC DNA]</scope>
    <source>
        <strain evidence="1 2">BC008</strain>
    </source>
</reference>
<name>A0A0V7ZCN3_9CYAN</name>